<dbReference type="SMART" id="SM00385">
    <property type="entry name" value="CYCLIN"/>
    <property type="match status" value="2"/>
</dbReference>
<dbReference type="EMBL" id="AY227808">
    <property type="protein sequence ID" value="AAO73601.1"/>
    <property type="molecule type" value="mRNA"/>
</dbReference>
<dbReference type="FunFam" id="1.10.472.10:FF:000001">
    <property type="entry name" value="G2/mitotic-specific cyclin"/>
    <property type="match status" value="1"/>
</dbReference>
<feature type="domain" description="Cyclin-like" evidence="5">
    <location>
        <begin position="186"/>
        <end position="270"/>
    </location>
</feature>
<dbReference type="AlphaFoldDB" id="Q86MB1"/>
<dbReference type="InterPro" id="IPR036915">
    <property type="entry name" value="Cyclin-like_sf"/>
</dbReference>
<dbReference type="CDD" id="cd20509">
    <property type="entry name" value="CYCLIN_CCNB1-like_rpt2"/>
    <property type="match status" value="1"/>
</dbReference>
<dbReference type="Pfam" id="PF00134">
    <property type="entry name" value="Cyclin_N"/>
    <property type="match status" value="1"/>
</dbReference>
<evidence type="ECO:0000256" key="3">
    <source>
        <dbReference type="ARBA" id="ARBA00023306"/>
    </source>
</evidence>
<dbReference type="InterPro" id="IPR048258">
    <property type="entry name" value="Cyclins_cyclin-box"/>
</dbReference>
<dbReference type="GO" id="GO:0044772">
    <property type="term" value="P:mitotic cell cycle phase transition"/>
    <property type="evidence" value="ECO:0007669"/>
    <property type="project" value="InterPro"/>
</dbReference>
<dbReference type="Pfam" id="PF02984">
    <property type="entry name" value="Cyclin_C"/>
    <property type="match status" value="1"/>
</dbReference>
<dbReference type="CDD" id="cd20507">
    <property type="entry name" value="CYCLIN_CCNB1-like_rpt1"/>
    <property type="match status" value="1"/>
</dbReference>
<dbReference type="Gene3D" id="1.10.472.10">
    <property type="entry name" value="Cyclin-like"/>
    <property type="match status" value="2"/>
</dbReference>
<comment type="similarity">
    <text evidence="4">Belongs to the cyclin family.</text>
</comment>
<dbReference type="InterPro" id="IPR006671">
    <property type="entry name" value="Cyclin_N"/>
</dbReference>
<evidence type="ECO:0000256" key="2">
    <source>
        <dbReference type="ARBA" id="ARBA00023127"/>
    </source>
</evidence>
<dbReference type="SUPFAM" id="SSF47954">
    <property type="entry name" value="Cyclin-like"/>
    <property type="match status" value="2"/>
</dbReference>
<organism evidence="7">
    <name type="scientific">Lytechinus variegatus</name>
    <name type="common">Green sea urchin</name>
    <name type="synonym">Echinus variegatus</name>
    <dbReference type="NCBI Taxonomy" id="7654"/>
    <lineage>
        <taxon>Eukaryota</taxon>
        <taxon>Metazoa</taxon>
        <taxon>Echinodermata</taxon>
        <taxon>Eleutherozoa</taxon>
        <taxon>Echinozoa</taxon>
        <taxon>Echinoidea</taxon>
        <taxon>Euechinoidea</taxon>
        <taxon>Echinacea</taxon>
        <taxon>Temnopleuroida</taxon>
        <taxon>Toxopneustidae</taxon>
        <taxon>Lytechinus</taxon>
    </lineage>
</organism>
<dbReference type="SMART" id="SM01332">
    <property type="entry name" value="Cyclin_C"/>
    <property type="match status" value="1"/>
</dbReference>
<dbReference type="InterPro" id="IPR046965">
    <property type="entry name" value="Cyclin_A/B-like"/>
</dbReference>
<accession>Q86MB1</accession>
<dbReference type="InterPro" id="IPR013763">
    <property type="entry name" value="Cyclin-like_dom"/>
</dbReference>
<protein>
    <submittedName>
        <fullName evidence="7">Cyclin B</fullName>
    </submittedName>
</protein>
<feature type="domain" description="Cyclin C-terminal" evidence="6">
    <location>
        <begin position="279"/>
        <end position="399"/>
    </location>
</feature>
<keyword evidence="1" id="KW-0132">Cell division</keyword>
<evidence type="ECO:0000259" key="6">
    <source>
        <dbReference type="SMART" id="SM01332"/>
    </source>
</evidence>
<proteinExistence type="evidence at transcript level"/>
<reference evidence="7" key="1">
    <citation type="journal article" date="2003" name="Dev. Biol.">
        <title>Cyclin B synthesis is required for sea urchin oocyte maturation.</title>
        <authorList>
            <person name="Voronina E."/>
            <person name="Marzluff W.F."/>
            <person name="Wessel G.M."/>
        </authorList>
    </citation>
    <scope>NUCLEOTIDE SEQUENCE</scope>
</reference>
<evidence type="ECO:0000256" key="4">
    <source>
        <dbReference type="RuleBase" id="RU000383"/>
    </source>
</evidence>
<dbReference type="PANTHER" id="PTHR10177">
    <property type="entry name" value="CYCLINS"/>
    <property type="match status" value="1"/>
</dbReference>
<evidence type="ECO:0000259" key="5">
    <source>
        <dbReference type="SMART" id="SM00385"/>
    </source>
</evidence>
<keyword evidence="2 4" id="KW-0195">Cyclin</keyword>
<dbReference type="OrthoDB" id="5590282at2759"/>
<evidence type="ECO:0000313" key="7">
    <source>
        <dbReference type="EMBL" id="AAO73601.1"/>
    </source>
</evidence>
<dbReference type="InterPro" id="IPR039361">
    <property type="entry name" value="Cyclin"/>
</dbReference>
<feature type="domain" description="Cyclin-like" evidence="5">
    <location>
        <begin position="283"/>
        <end position="366"/>
    </location>
</feature>
<dbReference type="PROSITE" id="PS00292">
    <property type="entry name" value="CYCLINS"/>
    <property type="match status" value="1"/>
</dbReference>
<dbReference type="PIRSF" id="PIRSF001771">
    <property type="entry name" value="Cyclin_A_B_D_E"/>
    <property type="match status" value="1"/>
</dbReference>
<name>Q86MB1_LYTVA</name>
<dbReference type="GO" id="GO:0016538">
    <property type="term" value="F:cyclin-dependent protein serine/threonine kinase regulator activity"/>
    <property type="evidence" value="ECO:0007669"/>
    <property type="project" value="InterPro"/>
</dbReference>
<dbReference type="GO" id="GO:0051301">
    <property type="term" value="P:cell division"/>
    <property type="evidence" value="ECO:0007669"/>
    <property type="project" value="UniProtKB-KW"/>
</dbReference>
<sequence length="415" mass="47185">MMAHTARNSNMNTLGFKKLQNLDNENAGARLGAKSMAVQKPAQRAALGNISNTMRTTQVAGKKVVKKDARTKTMVKSKATSSLQSVASLPVPVDKPDICRSPLPQVVDKMEVDSVESAIEAFSQQLIDLQVEDIDKDDSDNPQLCSEYVKEIYLYMRSLEKRMAVPAAYLDREGQLTGRMRHILVDWLVQVHLRFHLLQETLFLTVQLIDRFLVDHTVSKGKLQLVGVTAMFIASKYEEMYPPEINDFVYITDQAYTKSQIRQMEIVMLKGLGYNLGKPLCLHFLRRNSKAAMVDPQKHTLAKFLMEITLPEYNMVQYDPSEIAAAALYMSMRLLGSEEDGWGAKMTHYSMYNEDHIRPIVRKMAQAVIRNDAMTEKYHAVKTKYRSSRFMNISTLPELESDLIKSLAEDGEERM</sequence>
<dbReference type="InterPro" id="IPR004367">
    <property type="entry name" value="Cyclin_C-dom"/>
</dbReference>
<evidence type="ECO:0000256" key="1">
    <source>
        <dbReference type="ARBA" id="ARBA00022618"/>
    </source>
</evidence>
<keyword evidence="3" id="KW-0131">Cell cycle</keyword>